<evidence type="ECO:0000256" key="7">
    <source>
        <dbReference type="ARBA" id="ARBA00022512"/>
    </source>
</evidence>
<evidence type="ECO:0000256" key="2">
    <source>
        <dbReference type="ARBA" id="ARBA00004191"/>
    </source>
</evidence>
<dbReference type="Gene3D" id="3.20.20.80">
    <property type="entry name" value="Glycosidases"/>
    <property type="match status" value="1"/>
</dbReference>
<evidence type="ECO:0000256" key="11">
    <source>
        <dbReference type="ARBA" id="ARBA00023136"/>
    </source>
</evidence>
<keyword evidence="15" id="KW-0624">Polysaccharide degradation</keyword>
<keyword evidence="12" id="KW-0325">Glycoprotein</keyword>
<reference evidence="21" key="1">
    <citation type="submission" date="2020-12" db="EMBL/GenBank/DDBJ databases">
        <title>Metabolic potential, ecology and presence of endohyphal bacteria is reflected in genomic diversity of Mucoromycotina.</title>
        <authorList>
            <person name="Muszewska A."/>
            <person name="Okrasinska A."/>
            <person name="Steczkiewicz K."/>
            <person name="Drgas O."/>
            <person name="Orlowska M."/>
            <person name="Perlinska-Lenart U."/>
            <person name="Aleksandrzak-Piekarczyk T."/>
            <person name="Szatraj K."/>
            <person name="Zielenkiewicz U."/>
            <person name="Pilsyk S."/>
            <person name="Malc E."/>
            <person name="Mieczkowski P."/>
            <person name="Kruszewska J.S."/>
            <person name="Biernat P."/>
            <person name="Pawlowska J."/>
        </authorList>
    </citation>
    <scope>NUCLEOTIDE SEQUENCE</scope>
    <source>
        <strain evidence="21">WA0000051536</strain>
    </source>
</reference>
<dbReference type="GO" id="GO:0009277">
    <property type="term" value="C:fungal-type cell wall"/>
    <property type="evidence" value="ECO:0007669"/>
    <property type="project" value="TreeGrafter"/>
</dbReference>
<evidence type="ECO:0000256" key="13">
    <source>
        <dbReference type="ARBA" id="ARBA00023277"/>
    </source>
</evidence>
<dbReference type="GO" id="GO:0071555">
    <property type="term" value="P:cell wall organization"/>
    <property type="evidence" value="ECO:0007669"/>
    <property type="project" value="UniProtKB-KW"/>
</dbReference>
<evidence type="ECO:0000256" key="1">
    <source>
        <dbReference type="ARBA" id="ARBA00000382"/>
    </source>
</evidence>
<evidence type="ECO:0000256" key="9">
    <source>
        <dbReference type="ARBA" id="ARBA00022729"/>
    </source>
</evidence>
<evidence type="ECO:0000256" key="17">
    <source>
        <dbReference type="ARBA" id="ARBA00042373"/>
    </source>
</evidence>
<keyword evidence="13" id="KW-0119">Carbohydrate metabolism</keyword>
<dbReference type="InterPro" id="IPR000490">
    <property type="entry name" value="Glyco_hydro_17"/>
</dbReference>
<evidence type="ECO:0000256" key="6">
    <source>
        <dbReference type="ARBA" id="ARBA00022475"/>
    </source>
</evidence>
<evidence type="ECO:0000256" key="20">
    <source>
        <dbReference type="SAM" id="Phobius"/>
    </source>
</evidence>
<dbReference type="EMBL" id="JAEPRA010000011">
    <property type="protein sequence ID" value="KAG2178474.1"/>
    <property type="molecule type" value="Genomic_DNA"/>
</dbReference>
<keyword evidence="8" id="KW-0964">Secreted</keyword>
<dbReference type="GO" id="GO:0009986">
    <property type="term" value="C:cell surface"/>
    <property type="evidence" value="ECO:0007669"/>
    <property type="project" value="TreeGrafter"/>
</dbReference>
<keyword evidence="20" id="KW-0812">Transmembrane</keyword>
<evidence type="ECO:0000256" key="19">
    <source>
        <dbReference type="RuleBase" id="RU004335"/>
    </source>
</evidence>
<evidence type="ECO:0000256" key="4">
    <source>
        <dbReference type="ARBA" id="ARBA00008773"/>
    </source>
</evidence>
<dbReference type="EC" id="3.2.1.39" evidence="5"/>
<comment type="catalytic activity">
    <reaction evidence="1">
        <text>Hydrolysis of (1-&gt;3)-beta-D-glucosidic linkages in (1-&gt;3)-beta-D-glucans.</text>
        <dbReference type="EC" id="3.2.1.39"/>
    </reaction>
</comment>
<name>A0A8H7PS08_9FUNG</name>
<accession>A0A8H7PS08</accession>
<dbReference type="PANTHER" id="PTHR16631:SF17">
    <property type="entry name" value="GLUCAN ENDO-1,3-BETA-GLUCOSIDASE BTGC"/>
    <property type="match status" value="1"/>
</dbReference>
<feature type="transmembrane region" description="Helical" evidence="20">
    <location>
        <begin position="67"/>
        <end position="89"/>
    </location>
</feature>
<dbReference type="InterPro" id="IPR017853">
    <property type="entry name" value="GH"/>
</dbReference>
<dbReference type="Proteomes" id="UP000612746">
    <property type="component" value="Unassembled WGS sequence"/>
</dbReference>
<organism evidence="21 22">
    <name type="scientific">Umbelopsis vinacea</name>
    <dbReference type="NCBI Taxonomy" id="44442"/>
    <lineage>
        <taxon>Eukaryota</taxon>
        <taxon>Fungi</taxon>
        <taxon>Fungi incertae sedis</taxon>
        <taxon>Mucoromycota</taxon>
        <taxon>Mucoromycotina</taxon>
        <taxon>Umbelopsidomycetes</taxon>
        <taxon>Umbelopsidales</taxon>
        <taxon>Umbelopsidaceae</taxon>
        <taxon>Umbelopsis</taxon>
    </lineage>
</organism>
<dbReference type="OrthoDB" id="77201at2759"/>
<gene>
    <name evidence="21" type="ORF">INT44_001626</name>
</gene>
<comment type="caution">
    <text evidence="21">The sequence shown here is derived from an EMBL/GenBank/DDBJ whole genome shotgun (WGS) entry which is preliminary data.</text>
</comment>
<dbReference type="Pfam" id="PF00332">
    <property type="entry name" value="Glyco_hydro_17"/>
    <property type="match status" value="1"/>
</dbReference>
<dbReference type="GO" id="GO:0005886">
    <property type="term" value="C:plasma membrane"/>
    <property type="evidence" value="ECO:0007669"/>
    <property type="project" value="UniProtKB-SubCell"/>
</dbReference>
<proteinExistence type="inferred from homology"/>
<evidence type="ECO:0000256" key="8">
    <source>
        <dbReference type="ARBA" id="ARBA00022525"/>
    </source>
</evidence>
<feature type="non-terminal residue" evidence="21">
    <location>
        <position position="1"/>
    </location>
</feature>
<dbReference type="InterPro" id="IPR050732">
    <property type="entry name" value="Beta-glucan_modifiers"/>
</dbReference>
<comment type="subcellular location">
    <subcellularLocation>
        <location evidence="3">Cell membrane</location>
        <topology evidence="3">Single-pass type II membrane protein</topology>
    </subcellularLocation>
    <subcellularLocation>
        <location evidence="2">Secreted</location>
        <location evidence="2">Cell wall</location>
    </subcellularLocation>
</comment>
<keyword evidence="9" id="KW-0732">Signal</keyword>
<protein>
    <recommendedName>
        <fullName evidence="5">glucan endo-1,3-beta-D-glucosidase</fullName>
        <ecNumber evidence="5">3.2.1.39</ecNumber>
    </recommendedName>
    <alternativeName>
        <fullName evidence="18">Endo-1,3-beta-glucanase btgC</fullName>
    </alternativeName>
    <alternativeName>
        <fullName evidence="17">Laminarinase btgC</fullName>
    </alternativeName>
</protein>
<comment type="similarity">
    <text evidence="4 19">Belongs to the glycosyl hydrolase 17 family.</text>
</comment>
<keyword evidence="6" id="KW-1003">Cell membrane</keyword>
<keyword evidence="20" id="KW-1133">Transmembrane helix</keyword>
<evidence type="ECO:0000313" key="22">
    <source>
        <dbReference type="Proteomes" id="UP000612746"/>
    </source>
</evidence>
<evidence type="ECO:0000256" key="15">
    <source>
        <dbReference type="ARBA" id="ARBA00023326"/>
    </source>
</evidence>
<dbReference type="PANTHER" id="PTHR16631">
    <property type="entry name" value="GLUCAN 1,3-BETA-GLUCOSIDASE"/>
    <property type="match status" value="1"/>
</dbReference>
<evidence type="ECO:0000256" key="18">
    <source>
        <dbReference type="ARBA" id="ARBA00043078"/>
    </source>
</evidence>
<evidence type="ECO:0000256" key="10">
    <source>
        <dbReference type="ARBA" id="ARBA00022801"/>
    </source>
</evidence>
<keyword evidence="14" id="KW-0961">Cell wall biogenesis/degradation</keyword>
<dbReference type="GO" id="GO:0000272">
    <property type="term" value="P:polysaccharide catabolic process"/>
    <property type="evidence" value="ECO:0007669"/>
    <property type="project" value="UniProtKB-KW"/>
</dbReference>
<evidence type="ECO:0000256" key="3">
    <source>
        <dbReference type="ARBA" id="ARBA00004401"/>
    </source>
</evidence>
<evidence type="ECO:0000256" key="14">
    <source>
        <dbReference type="ARBA" id="ARBA00023316"/>
    </source>
</evidence>
<comment type="function">
    <text evidence="16">Glucanases play a role in cell expansion during growth, in cell-cell fusion during mating, and in spore release during sporulation. This enzyme may be involved in beta-glucan degradation. Active on laminarin and lichenan.</text>
</comment>
<keyword evidence="10" id="KW-0378">Hydrolase</keyword>
<sequence length="396" mass="44531">MSNEADITSQWPRHDAEVSGSTETIVSDSLTNSMTATTVVASAYTASSQKPSQWLVETQRYSKVNRIVLISLGMLVFFALVAGLVYWIVSFYAFPPSYSTKYSDVPYPKQLNTTIVKNGDLHQSFYGIGYTPSLTQYPQCGSTAEEVLEDIKVLSQLTSRLRIYGMDCNAANYTLMAINLLDVNMTTLLTLWVDGDESTYQRQKETLFQIIDEYGTSHIDGVSVGNEVLFRNKTAEPDLIQKMTLLREEFQSRQIHLNITTTDLANLLDPKVMLAEDVVMANIHPYFGGVPIEDATNWTMSFGETELFKPARLARKSVAAIAEVGWPSRGVSNSDSVPSLTNLQTFVDDFVCHANKANVRYYYFEAFDEPWKSKENELEGSWGIMDENRNLKVRIP</sequence>
<evidence type="ECO:0000256" key="12">
    <source>
        <dbReference type="ARBA" id="ARBA00023180"/>
    </source>
</evidence>
<keyword evidence="22" id="KW-1185">Reference proteome</keyword>
<dbReference type="GO" id="GO:0042973">
    <property type="term" value="F:glucan endo-1,3-beta-D-glucosidase activity"/>
    <property type="evidence" value="ECO:0007669"/>
    <property type="project" value="UniProtKB-EC"/>
</dbReference>
<dbReference type="GO" id="GO:0005576">
    <property type="term" value="C:extracellular region"/>
    <property type="evidence" value="ECO:0007669"/>
    <property type="project" value="TreeGrafter"/>
</dbReference>
<dbReference type="AlphaFoldDB" id="A0A8H7PS08"/>
<evidence type="ECO:0000256" key="16">
    <source>
        <dbReference type="ARBA" id="ARBA00037649"/>
    </source>
</evidence>
<dbReference type="SUPFAM" id="SSF51445">
    <property type="entry name" value="(Trans)glycosidases"/>
    <property type="match status" value="1"/>
</dbReference>
<keyword evidence="11 20" id="KW-0472">Membrane</keyword>
<evidence type="ECO:0000313" key="21">
    <source>
        <dbReference type="EMBL" id="KAG2178474.1"/>
    </source>
</evidence>
<keyword evidence="7" id="KW-0134">Cell wall</keyword>
<evidence type="ECO:0000256" key="5">
    <source>
        <dbReference type="ARBA" id="ARBA00012780"/>
    </source>
</evidence>